<dbReference type="InterPro" id="IPR000719">
    <property type="entry name" value="Prot_kinase_dom"/>
</dbReference>
<evidence type="ECO:0000259" key="6">
    <source>
        <dbReference type="PROSITE" id="PS50011"/>
    </source>
</evidence>
<organism evidence="7 8">
    <name type="scientific">Lentzea sokolovensis</name>
    <dbReference type="NCBI Taxonomy" id="3095429"/>
    <lineage>
        <taxon>Bacteria</taxon>
        <taxon>Bacillati</taxon>
        <taxon>Actinomycetota</taxon>
        <taxon>Actinomycetes</taxon>
        <taxon>Pseudonocardiales</taxon>
        <taxon>Pseudonocardiaceae</taxon>
        <taxon>Lentzea</taxon>
    </lineage>
</organism>
<dbReference type="SUPFAM" id="SSF56112">
    <property type="entry name" value="Protein kinase-like (PK-like)"/>
    <property type="match status" value="1"/>
</dbReference>
<accession>A0ABU4UNW9</accession>
<dbReference type="InterPro" id="IPR050660">
    <property type="entry name" value="NEK_Ser/Thr_kinase"/>
</dbReference>
<dbReference type="PANTHER" id="PTHR43671">
    <property type="entry name" value="SERINE/THREONINE-PROTEIN KINASE NEK"/>
    <property type="match status" value="1"/>
</dbReference>
<keyword evidence="2 7" id="KW-0808">Transferase</keyword>
<dbReference type="Pfam" id="PF00069">
    <property type="entry name" value="Pkinase"/>
    <property type="match status" value="1"/>
</dbReference>
<dbReference type="Gene3D" id="1.10.510.10">
    <property type="entry name" value="Transferase(Phosphotransferase) domain 1"/>
    <property type="match status" value="1"/>
</dbReference>
<protein>
    <recommendedName>
        <fullName evidence="1">non-specific serine/threonine protein kinase</fullName>
        <ecNumber evidence="1">2.7.11.1</ecNumber>
    </recommendedName>
</protein>
<keyword evidence="3" id="KW-0547">Nucleotide-binding</keyword>
<dbReference type="Proteomes" id="UP001285352">
    <property type="component" value="Unassembled WGS sequence"/>
</dbReference>
<dbReference type="CDD" id="cd14014">
    <property type="entry name" value="STKc_PknB_like"/>
    <property type="match status" value="1"/>
</dbReference>
<feature type="domain" description="Protein kinase" evidence="6">
    <location>
        <begin position="15"/>
        <end position="273"/>
    </location>
</feature>
<dbReference type="EC" id="2.7.11.1" evidence="1"/>
<dbReference type="PANTHER" id="PTHR43671:SF13">
    <property type="entry name" value="SERINE_THREONINE-PROTEIN KINASE NEK2"/>
    <property type="match status" value="1"/>
</dbReference>
<reference evidence="7 8" key="1">
    <citation type="submission" date="2023-11" db="EMBL/GenBank/DDBJ databases">
        <title>Lentzea sokolovensis, sp. nov., Lentzea kristufkii, sp. nov., and Lentzea miocenensis, sp. nov., rare actinobacteria from Sokolov Coal Basin, Miocene lacustrine sediment, Czech Republic.</title>
        <authorList>
            <person name="Lara A."/>
            <person name="Kotroba L."/>
            <person name="Nouioui I."/>
            <person name="Neumann-Schaal M."/>
            <person name="Mast Y."/>
            <person name="Chronakova A."/>
        </authorList>
    </citation>
    <scope>NUCLEOTIDE SEQUENCE [LARGE SCALE GENOMIC DNA]</scope>
    <source>
        <strain evidence="7 8">BCCO 10_0061</strain>
    </source>
</reference>
<evidence type="ECO:0000256" key="4">
    <source>
        <dbReference type="ARBA" id="ARBA00022777"/>
    </source>
</evidence>
<dbReference type="SMART" id="SM00220">
    <property type="entry name" value="S_TKc"/>
    <property type="match status" value="1"/>
</dbReference>
<evidence type="ECO:0000313" key="8">
    <source>
        <dbReference type="Proteomes" id="UP001285352"/>
    </source>
</evidence>
<evidence type="ECO:0000256" key="1">
    <source>
        <dbReference type="ARBA" id="ARBA00012513"/>
    </source>
</evidence>
<keyword evidence="8" id="KW-1185">Reference proteome</keyword>
<gene>
    <name evidence="7" type="ORF">SK854_03660</name>
</gene>
<reference evidence="7 8" key="2">
    <citation type="submission" date="2023-11" db="EMBL/GenBank/DDBJ databases">
        <authorList>
            <person name="Lara A.C."/>
            <person name="Chronakova A."/>
        </authorList>
    </citation>
    <scope>NUCLEOTIDE SEQUENCE [LARGE SCALE GENOMIC DNA]</scope>
    <source>
        <strain evidence="7 8">BCCO 10_0061</strain>
    </source>
</reference>
<dbReference type="RefSeq" id="WP_319973502.1">
    <property type="nucleotide sequence ID" value="NZ_JAXAVU010000001.1"/>
</dbReference>
<dbReference type="InterPro" id="IPR011009">
    <property type="entry name" value="Kinase-like_dom_sf"/>
</dbReference>
<keyword evidence="5" id="KW-0067">ATP-binding</keyword>
<evidence type="ECO:0000256" key="2">
    <source>
        <dbReference type="ARBA" id="ARBA00022679"/>
    </source>
</evidence>
<sequence length="444" mass="49116">MIRFEDNDGAEWRLDEDTPIGDRGGMGQVFAGLAADGTSVAIKKISLPRPTESKKRQRDREIEIVERLLRANRSGHDTSHLVLPHGYRFLDDDLLIVMPRAEKSLKAALVEEPFPTAAGVDVVRQVALGLQQLSRQSIVHRDLKPANVLKFGPVWKIADFGLSRDLSEATGTYTLAAYGTDPYTAPELWLNHPADAMSDLYALGVLAFEVFTGELPFKGPEDDFRRQHLQDAPPSLDGLSPKIARHVLRLLHKRPSERPQDARAVYDGLAPYALTPQQDSLVNAALGVEQRLMTRQTSASAAEADTERQDGLRRRALADLDEILADAHDDLREALPDVKIDEVARTVSLGDLVIAFETFEPLRLSTRDTADRAVLLGVVREHTRDERPQSGAVHAHLRYGPDADQRFGWTFTGPTPADVHQRALDAAAVLDLLRTAMESHAGRD</sequence>
<evidence type="ECO:0000313" key="7">
    <source>
        <dbReference type="EMBL" id="MDX8141193.1"/>
    </source>
</evidence>
<dbReference type="PROSITE" id="PS50011">
    <property type="entry name" value="PROTEIN_KINASE_DOM"/>
    <property type="match status" value="1"/>
</dbReference>
<name>A0ABU4UNW9_9PSEU</name>
<evidence type="ECO:0000256" key="3">
    <source>
        <dbReference type="ARBA" id="ARBA00022741"/>
    </source>
</evidence>
<comment type="caution">
    <text evidence="7">The sequence shown here is derived from an EMBL/GenBank/DDBJ whole genome shotgun (WGS) entry which is preliminary data.</text>
</comment>
<evidence type="ECO:0000256" key="5">
    <source>
        <dbReference type="ARBA" id="ARBA00022840"/>
    </source>
</evidence>
<proteinExistence type="predicted"/>
<keyword evidence="4 7" id="KW-0418">Kinase</keyword>
<dbReference type="EMBL" id="JAXAVU010000001">
    <property type="protein sequence ID" value="MDX8141193.1"/>
    <property type="molecule type" value="Genomic_DNA"/>
</dbReference>
<dbReference type="GO" id="GO:0004674">
    <property type="term" value="F:protein serine/threonine kinase activity"/>
    <property type="evidence" value="ECO:0007669"/>
    <property type="project" value="UniProtKB-EC"/>
</dbReference>